<evidence type="ECO:0000313" key="2">
    <source>
        <dbReference type="EMBL" id="GGN18738.1"/>
    </source>
</evidence>
<dbReference type="Proteomes" id="UP000608850">
    <property type="component" value="Unassembled WGS sequence"/>
</dbReference>
<keyword evidence="1" id="KW-0472">Membrane</keyword>
<keyword evidence="1" id="KW-1133">Transmembrane helix</keyword>
<keyword evidence="1" id="KW-0812">Transmembrane</keyword>
<name>A0A830GCJ4_9EURY</name>
<feature type="transmembrane region" description="Helical" evidence="1">
    <location>
        <begin position="6"/>
        <end position="27"/>
    </location>
</feature>
<accession>A0A830GCJ4</accession>
<protein>
    <submittedName>
        <fullName evidence="2">Uncharacterized protein</fullName>
    </submittedName>
</protein>
<proteinExistence type="predicted"/>
<keyword evidence="3" id="KW-1185">Reference proteome</keyword>
<comment type="caution">
    <text evidence="2">The sequence shown here is derived from an EMBL/GenBank/DDBJ whole genome shotgun (WGS) entry which is preliminary data.</text>
</comment>
<evidence type="ECO:0000256" key="1">
    <source>
        <dbReference type="SAM" id="Phobius"/>
    </source>
</evidence>
<dbReference type="EMBL" id="BMOQ01000005">
    <property type="protein sequence ID" value="GGN18738.1"/>
    <property type="molecule type" value="Genomic_DNA"/>
</dbReference>
<organism evidence="2 3">
    <name type="scientific">Halarchaeum nitratireducens</name>
    <dbReference type="NCBI Taxonomy" id="489913"/>
    <lineage>
        <taxon>Archaea</taxon>
        <taxon>Methanobacteriati</taxon>
        <taxon>Methanobacteriota</taxon>
        <taxon>Stenosarchaea group</taxon>
        <taxon>Halobacteria</taxon>
        <taxon>Halobacteriales</taxon>
        <taxon>Halobacteriaceae</taxon>
    </lineage>
</organism>
<evidence type="ECO:0000313" key="3">
    <source>
        <dbReference type="Proteomes" id="UP000608850"/>
    </source>
</evidence>
<sequence>MDTSLLVAIIGVGGTLAASIIGSYVNLRNTKIQEKRASYRKVAEYTLDKKINGLVEIHRCIEEMGDFGTFAYLSRTNQDITVDEEEYQSYQDSVDSFSDAVSESEIFLSENQKSILNKCLLVHRSTVSAMEETEDGYRINWAIVEDEPYIDQHDIDLDHFGVHARIASEMVYNEINAPLDEILEHSGEKTMTEEMEDYLNNHGFTTYNIERIADDFNSN</sequence>
<gene>
    <name evidence="2" type="ORF">GCM10009021_19710</name>
</gene>
<dbReference type="RefSeq" id="WP_188878702.1">
    <property type="nucleotide sequence ID" value="NZ_BMOQ01000005.1"/>
</dbReference>
<dbReference type="AlphaFoldDB" id="A0A830GCJ4"/>
<reference evidence="2 3" key="1">
    <citation type="journal article" date="2019" name="Int. J. Syst. Evol. Microbiol.">
        <title>The Global Catalogue of Microorganisms (GCM) 10K type strain sequencing project: providing services to taxonomists for standard genome sequencing and annotation.</title>
        <authorList>
            <consortium name="The Broad Institute Genomics Platform"/>
            <consortium name="The Broad Institute Genome Sequencing Center for Infectious Disease"/>
            <person name="Wu L."/>
            <person name="Ma J."/>
        </authorList>
    </citation>
    <scope>NUCLEOTIDE SEQUENCE [LARGE SCALE GENOMIC DNA]</scope>
    <source>
        <strain evidence="2 3">JCM 16331</strain>
    </source>
</reference>